<dbReference type="EMBL" id="OU898283">
    <property type="protein sequence ID" value="CAG9839199.1"/>
    <property type="molecule type" value="Genomic_DNA"/>
</dbReference>
<dbReference type="PANTHER" id="PTHR21043:SF0">
    <property type="entry name" value="MITOCHONDRIAL ASSEMBLY OF RIBOSOMAL LARGE SUBUNIT PROTEIN 1"/>
    <property type="match status" value="1"/>
</dbReference>
<proteinExistence type="inferred from homology"/>
<evidence type="ECO:0000313" key="7">
    <source>
        <dbReference type="Proteomes" id="UP001153709"/>
    </source>
</evidence>
<dbReference type="Gene3D" id="3.30.460.10">
    <property type="entry name" value="Beta Polymerase, domain 2"/>
    <property type="match status" value="1"/>
</dbReference>
<dbReference type="FunFam" id="3.30.460.10:FF:000018">
    <property type="entry name" value="Mitochondrial assembly of ribosomal large subunit 1"/>
    <property type="match status" value="1"/>
</dbReference>
<reference evidence="6" key="1">
    <citation type="submission" date="2022-01" db="EMBL/GenBank/DDBJ databases">
        <authorList>
            <person name="King R."/>
        </authorList>
    </citation>
    <scope>NUCLEOTIDE SEQUENCE</scope>
</reference>
<dbReference type="GO" id="GO:0017148">
    <property type="term" value="P:negative regulation of translation"/>
    <property type="evidence" value="ECO:0007669"/>
    <property type="project" value="TreeGrafter"/>
</dbReference>
<dbReference type="OrthoDB" id="21330at2759"/>
<evidence type="ECO:0000256" key="2">
    <source>
        <dbReference type="ARBA" id="ARBA00010574"/>
    </source>
</evidence>
<dbReference type="AlphaFoldDB" id="A0A9N9TD92"/>
<dbReference type="Pfam" id="PF02410">
    <property type="entry name" value="RsfS"/>
    <property type="match status" value="1"/>
</dbReference>
<evidence type="ECO:0000313" key="6">
    <source>
        <dbReference type="EMBL" id="CAG9839199.1"/>
    </source>
</evidence>
<evidence type="ECO:0000256" key="3">
    <source>
        <dbReference type="ARBA" id="ARBA00023128"/>
    </source>
</evidence>
<comment type="similarity">
    <text evidence="2">Belongs to the Iojap/RsfS family.</text>
</comment>
<accession>A0A9N9TD92</accession>
<sequence length="241" mass="27930">MISNFRYILTVNKPKLVKLYPQLVSALRFKSNKDALNADKKTTTKRKAVLGNMSSKYDVFCDEDAEIILDVYEEKLKYSQLLEEQELEPDRYAGLNLERGKTGVYDIEDLVEVLKREQALNIFVVSVPKEINYVDYICIVNGKSVRHMQAIAQFIKKVFKQKRRESDLLPRVEGEDSRDWLALDLGNIALHIFSEEARAHYNLESLWALGHEFDDEYNKPEPVSDILEKHSVYLKDLQPAS</sequence>
<dbReference type="InterPro" id="IPR004394">
    <property type="entry name" value="Iojap/RsfS/C7orf30"/>
</dbReference>
<dbReference type="SUPFAM" id="SSF81301">
    <property type="entry name" value="Nucleotidyltransferase"/>
    <property type="match status" value="1"/>
</dbReference>
<organism evidence="6 7">
    <name type="scientific">Diabrotica balteata</name>
    <name type="common">Banded cucumber beetle</name>
    <dbReference type="NCBI Taxonomy" id="107213"/>
    <lineage>
        <taxon>Eukaryota</taxon>
        <taxon>Metazoa</taxon>
        <taxon>Ecdysozoa</taxon>
        <taxon>Arthropoda</taxon>
        <taxon>Hexapoda</taxon>
        <taxon>Insecta</taxon>
        <taxon>Pterygota</taxon>
        <taxon>Neoptera</taxon>
        <taxon>Endopterygota</taxon>
        <taxon>Coleoptera</taxon>
        <taxon>Polyphaga</taxon>
        <taxon>Cucujiformia</taxon>
        <taxon>Chrysomeloidea</taxon>
        <taxon>Chrysomelidae</taxon>
        <taxon>Galerucinae</taxon>
        <taxon>Diabroticina</taxon>
        <taxon>Diabroticites</taxon>
        <taxon>Diabrotica</taxon>
    </lineage>
</organism>
<evidence type="ECO:0000256" key="4">
    <source>
        <dbReference type="ARBA" id="ARBA00053669"/>
    </source>
</evidence>
<protein>
    <recommendedName>
        <fullName evidence="5">Mitochondrial assembly of ribosomal large subunit protein 1</fullName>
    </recommendedName>
</protein>
<gene>
    <name evidence="6" type="ORF">DIABBA_LOCUS11989</name>
</gene>
<comment type="function">
    <text evidence="4">Required for normal mitochondrial ribosome function and mitochondrial translation. May play a role in ribosome biogenesis by preventing premature association of the 28S and 39S ribosomal subunits. Interacts with mitochondrial ribosomal protein uL14m (MRPL14), probably blocking formation of intersubunit bridge B8, preventing association of the 28S and 39S ribosomal subunits. Addition to isolated mitochondrial ribosomal subunits partially inhibits translation, probably by interfering with the association of the 28S and 39S ribosomal subunits and the formation of functional ribosomes. May also participate in the assembly and/or regulation of the stability of the large subunit of the mitochondrial ribosome. May function as a ribosomal silencing factor.</text>
</comment>
<dbReference type="PANTHER" id="PTHR21043">
    <property type="entry name" value="IOJAP SUPERFAMILY ORTHOLOG"/>
    <property type="match status" value="1"/>
</dbReference>
<dbReference type="Proteomes" id="UP001153709">
    <property type="component" value="Chromosome 8"/>
</dbReference>
<evidence type="ECO:0000256" key="1">
    <source>
        <dbReference type="ARBA" id="ARBA00004173"/>
    </source>
</evidence>
<evidence type="ECO:0000256" key="5">
    <source>
        <dbReference type="ARBA" id="ARBA00073331"/>
    </source>
</evidence>
<dbReference type="HAMAP" id="MF_01477">
    <property type="entry name" value="Iojap_RsfS"/>
    <property type="match status" value="1"/>
</dbReference>
<keyword evidence="3" id="KW-0496">Mitochondrion</keyword>
<name>A0A9N9TD92_DIABA</name>
<dbReference type="GO" id="GO:0005739">
    <property type="term" value="C:mitochondrion"/>
    <property type="evidence" value="ECO:0007669"/>
    <property type="project" value="UniProtKB-SubCell"/>
</dbReference>
<dbReference type="GO" id="GO:0090071">
    <property type="term" value="P:negative regulation of ribosome biogenesis"/>
    <property type="evidence" value="ECO:0007669"/>
    <property type="project" value="TreeGrafter"/>
</dbReference>
<dbReference type="GO" id="GO:0043023">
    <property type="term" value="F:ribosomal large subunit binding"/>
    <property type="evidence" value="ECO:0007669"/>
    <property type="project" value="TreeGrafter"/>
</dbReference>
<comment type="subcellular location">
    <subcellularLocation>
        <location evidence="1">Mitochondrion</location>
    </subcellularLocation>
</comment>
<dbReference type="InterPro" id="IPR043519">
    <property type="entry name" value="NT_sf"/>
</dbReference>
<dbReference type="NCBIfam" id="TIGR00090">
    <property type="entry name" value="rsfS_iojap_ybeB"/>
    <property type="match status" value="1"/>
</dbReference>
<keyword evidence="7" id="KW-1185">Reference proteome</keyword>